<dbReference type="InterPro" id="IPR001932">
    <property type="entry name" value="PPM-type_phosphatase-like_dom"/>
</dbReference>
<evidence type="ECO:0000256" key="3">
    <source>
        <dbReference type="SAM" id="Phobius"/>
    </source>
</evidence>
<dbReference type="PANTHER" id="PTHR43156:SF2">
    <property type="entry name" value="STAGE II SPORULATION PROTEIN E"/>
    <property type="match status" value="1"/>
</dbReference>
<dbReference type="Proteomes" id="UP000183994">
    <property type="component" value="Unassembled WGS sequence"/>
</dbReference>
<feature type="transmembrane region" description="Helical" evidence="3">
    <location>
        <begin position="87"/>
        <end position="111"/>
    </location>
</feature>
<evidence type="ECO:0000256" key="1">
    <source>
        <dbReference type="ARBA" id="ARBA00022801"/>
    </source>
</evidence>
<dbReference type="RefSeq" id="WP_073473812.1">
    <property type="nucleotide sequence ID" value="NZ_FQZU01000004.1"/>
</dbReference>
<evidence type="ECO:0000313" key="5">
    <source>
        <dbReference type="EMBL" id="SHJ14273.1"/>
    </source>
</evidence>
<organism evidence="5 6">
    <name type="scientific">Desulfatibacillum alkenivorans DSM 16219</name>
    <dbReference type="NCBI Taxonomy" id="1121393"/>
    <lineage>
        <taxon>Bacteria</taxon>
        <taxon>Pseudomonadati</taxon>
        <taxon>Thermodesulfobacteriota</taxon>
        <taxon>Desulfobacteria</taxon>
        <taxon>Desulfobacterales</taxon>
        <taxon>Desulfatibacillaceae</taxon>
        <taxon>Desulfatibacillum</taxon>
    </lineage>
</organism>
<feature type="transmembrane region" description="Helical" evidence="3">
    <location>
        <begin position="264"/>
        <end position="289"/>
    </location>
</feature>
<protein>
    <submittedName>
        <fullName evidence="5">Serine phosphatase RsbU, regulator of sigma subunit</fullName>
    </submittedName>
</protein>
<reference evidence="6" key="1">
    <citation type="submission" date="2016-11" db="EMBL/GenBank/DDBJ databases">
        <authorList>
            <person name="Varghese N."/>
            <person name="Submissions S."/>
        </authorList>
    </citation>
    <scope>NUCLEOTIDE SEQUENCE [LARGE SCALE GENOMIC DNA]</scope>
    <source>
        <strain evidence="6">DSM 16219</strain>
    </source>
</reference>
<gene>
    <name evidence="5" type="ORF">SAMN02745216_01129</name>
</gene>
<feature type="coiled-coil region" evidence="2">
    <location>
        <begin position="178"/>
        <end position="209"/>
    </location>
</feature>
<keyword evidence="3" id="KW-0812">Transmembrane</keyword>
<accession>A0A1M6GWH5</accession>
<dbReference type="InterPro" id="IPR036457">
    <property type="entry name" value="PPM-type-like_dom_sf"/>
</dbReference>
<keyword evidence="3" id="KW-1133">Transmembrane helix</keyword>
<keyword evidence="1" id="KW-0378">Hydrolase</keyword>
<dbReference type="OrthoDB" id="20101at2"/>
<evidence type="ECO:0000256" key="2">
    <source>
        <dbReference type="SAM" id="Coils"/>
    </source>
</evidence>
<dbReference type="STRING" id="1121393.SAMN02745216_01129"/>
<sequence length="456" mass="51642">MGYNVPENIAPENAKFFVITRFAYIFGGISHLILGIVFWLLCVKEMAWFNFAYSLPVFCIAFILNLRARHEAAFFLAFSELLMHQVAGVYVLGWGVGFQYFLIYLAGLTFFNARWRGKIRVCVIVLLCAVFTALYLYCQEPACDYVLSKTIYQAFFLSSSLTTLVALSMLIHYYVQAATRAEQGLTEANNQLSKKNLEIEKTLEERNQAFSHLNAELQEAARYVREILPEPIMEGPIRTDWRFIPSTALGGDAFGHHWLDEDRFVLYLIDVSGHGVGAALLSVSIMNALRAQSLPRTDFSDPASVLESLNQAFSGEDHGRMFFTIWYGVYSKSTRQMIYASGGHPPALLFGENGNSAPYVSQLRTPNFVIGGMRDVEYKKAACTIPEGGILYIFSDGVYEVRKMDGSVWRYQEFADYMTRAKPSEKSRLDLLHSHARNLANSEHLDDDFTILEVMF</sequence>
<dbReference type="AlphaFoldDB" id="A0A1M6GWH5"/>
<feature type="transmembrane region" description="Helical" evidence="3">
    <location>
        <begin position="150"/>
        <end position="175"/>
    </location>
</feature>
<dbReference type="InterPro" id="IPR052016">
    <property type="entry name" value="Bact_Sigma-Reg"/>
</dbReference>
<feature type="transmembrane region" description="Helical" evidence="3">
    <location>
        <begin position="117"/>
        <end position="138"/>
    </location>
</feature>
<feature type="transmembrane region" description="Helical" evidence="3">
    <location>
        <begin position="22"/>
        <end position="41"/>
    </location>
</feature>
<dbReference type="Gene3D" id="3.60.40.10">
    <property type="entry name" value="PPM-type phosphatase domain"/>
    <property type="match status" value="1"/>
</dbReference>
<dbReference type="Pfam" id="PF07228">
    <property type="entry name" value="SpoIIE"/>
    <property type="match status" value="1"/>
</dbReference>
<feature type="transmembrane region" description="Helical" evidence="3">
    <location>
        <begin position="47"/>
        <end position="66"/>
    </location>
</feature>
<dbReference type="SMART" id="SM00331">
    <property type="entry name" value="PP2C_SIG"/>
    <property type="match status" value="1"/>
</dbReference>
<dbReference type="EMBL" id="FQZU01000004">
    <property type="protein sequence ID" value="SHJ14273.1"/>
    <property type="molecule type" value="Genomic_DNA"/>
</dbReference>
<dbReference type="SUPFAM" id="SSF81606">
    <property type="entry name" value="PP2C-like"/>
    <property type="match status" value="1"/>
</dbReference>
<dbReference type="GO" id="GO:0016791">
    <property type="term" value="F:phosphatase activity"/>
    <property type="evidence" value="ECO:0007669"/>
    <property type="project" value="TreeGrafter"/>
</dbReference>
<proteinExistence type="predicted"/>
<keyword evidence="2" id="KW-0175">Coiled coil</keyword>
<feature type="domain" description="PPM-type phosphatase" evidence="4">
    <location>
        <begin position="232"/>
        <end position="456"/>
    </location>
</feature>
<keyword evidence="6" id="KW-1185">Reference proteome</keyword>
<name>A0A1M6GWH5_9BACT</name>
<dbReference type="PANTHER" id="PTHR43156">
    <property type="entry name" value="STAGE II SPORULATION PROTEIN E-RELATED"/>
    <property type="match status" value="1"/>
</dbReference>
<evidence type="ECO:0000313" key="6">
    <source>
        <dbReference type="Proteomes" id="UP000183994"/>
    </source>
</evidence>
<evidence type="ECO:0000259" key="4">
    <source>
        <dbReference type="SMART" id="SM00331"/>
    </source>
</evidence>
<keyword evidence="3" id="KW-0472">Membrane</keyword>